<proteinExistence type="predicted"/>
<accession>A0AAD5RE86</accession>
<gene>
    <name evidence="1" type="ORF">KIN20_037080</name>
</gene>
<sequence length="281" mass="31485">MSSNEKITKVSEEVHCPRCNHVMKLFNRKRKCKGETREYLTYRCYHRGCRTERSARKRTEPDGALLEIASTCTALPQSDPIPLQRKCQPDVAVSNRSISEGSLFYIPAKITTQQMKIMQVLTFNLLGGVIKPQETALRPMFAHVDMSPEELDRHLQTEEGRKKIQRILLEAPQPPPPQFITESCANVAKRFRLDQPTDTNNPNVASGFSPQYGNIPINQTLAPNNQEVGMYMTADPIIYKSRSAIPLKSSAVVVDLCSAEVMKLLVDGSRAADPPDCSLQL</sequence>
<reference evidence="1" key="1">
    <citation type="submission" date="2021-06" db="EMBL/GenBank/DDBJ databases">
        <title>Parelaphostrongylus tenuis whole genome reference sequence.</title>
        <authorList>
            <person name="Garwood T.J."/>
            <person name="Larsen P.A."/>
            <person name="Fountain-Jones N.M."/>
            <person name="Garbe J.R."/>
            <person name="Macchietto M.G."/>
            <person name="Kania S.A."/>
            <person name="Gerhold R.W."/>
            <person name="Richards J.E."/>
            <person name="Wolf T.M."/>
        </authorList>
    </citation>
    <scope>NUCLEOTIDE SEQUENCE</scope>
    <source>
        <strain evidence="1">MNPRO001-30</strain>
        <tissue evidence="1">Meninges</tissue>
    </source>
</reference>
<organism evidence="1 2">
    <name type="scientific">Parelaphostrongylus tenuis</name>
    <name type="common">Meningeal worm</name>
    <dbReference type="NCBI Taxonomy" id="148309"/>
    <lineage>
        <taxon>Eukaryota</taxon>
        <taxon>Metazoa</taxon>
        <taxon>Ecdysozoa</taxon>
        <taxon>Nematoda</taxon>
        <taxon>Chromadorea</taxon>
        <taxon>Rhabditida</taxon>
        <taxon>Rhabditina</taxon>
        <taxon>Rhabditomorpha</taxon>
        <taxon>Strongyloidea</taxon>
        <taxon>Metastrongylidae</taxon>
        <taxon>Parelaphostrongylus</taxon>
    </lineage>
</organism>
<keyword evidence="2" id="KW-1185">Reference proteome</keyword>
<evidence type="ECO:0000313" key="2">
    <source>
        <dbReference type="Proteomes" id="UP001196413"/>
    </source>
</evidence>
<evidence type="ECO:0000313" key="1">
    <source>
        <dbReference type="EMBL" id="KAJ1374396.1"/>
    </source>
</evidence>
<name>A0AAD5RE86_PARTN</name>
<dbReference type="EMBL" id="JAHQIW010007457">
    <property type="protein sequence ID" value="KAJ1374396.1"/>
    <property type="molecule type" value="Genomic_DNA"/>
</dbReference>
<comment type="caution">
    <text evidence="1">The sequence shown here is derived from an EMBL/GenBank/DDBJ whole genome shotgun (WGS) entry which is preliminary data.</text>
</comment>
<protein>
    <submittedName>
        <fullName evidence="1">Uncharacterized protein</fullName>
    </submittedName>
</protein>
<dbReference type="AlphaFoldDB" id="A0AAD5RE86"/>
<dbReference type="Proteomes" id="UP001196413">
    <property type="component" value="Unassembled WGS sequence"/>
</dbReference>